<comment type="caution">
    <text evidence="8">The sequence shown here is derived from an EMBL/GenBank/DDBJ whole genome shotgun (WGS) entry which is preliminary data.</text>
</comment>
<keyword evidence="1 6" id="KW-1277">Toxin-antitoxin system</keyword>
<dbReference type="EMBL" id="PDPS01000042">
    <property type="protein sequence ID" value="PID55817.1"/>
    <property type="molecule type" value="Genomic_DNA"/>
</dbReference>
<evidence type="ECO:0000259" key="7">
    <source>
        <dbReference type="PROSITE" id="PS52018"/>
    </source>
</evidence>
<evidence type="ECO:0000256" key="6">
    <source>
        <dbReference type="PROSITE-ProRule" id="PRU01362"/>
    </source>
</evidence>
<protein>
    <recommendedName>
        <fullName evidence="7">DarT domain-containing protein</fullName>
    </recommendedName>
</protein>
<dbReference type="GO" id="GO:0003677">
    <property type="term" value="F:DNA binding"/>
    <property type="evidence" value="ECO:0007669"/>
    <property type="project" value="UniProtKB-UniRule"/>
</dbReference>
<keyword evidence="2" id="KW-0328">Glycosyltransferase</keyword>
<feature type="domain" description="DarT" evidence="7">
    <location>
        <begin position="1"/>
        <end position="112"/>
    </location>
</feature>
<keyword evidence="5 6" id="KW-0238">DNA-binding</keyword>
<evidence type="ECO:0000256" key="2">
    <source>
        <dbReference type="ARBA" id="ARBA00022676"/>
    </source>
</evidence>
<evidence type="ECO:0000256" key="4">
    <source>
        <dbReference type="ARBA" id="ARBA00022695"/>
    </source>
</evidence>
<gene>
    <name evidence="8" type="ORF">CSB45_13990</name>
</gene>
<accession>A0A2G6E1H5</accession>
<proteinExistence type="inferred from homology"/>
<name>A0A2G6E1H5_9BACT</name>
<keyword evidence="4" id="KW-0548">Nucleotidyltransferase</keyword>
<organism evidence="8 9">
    <name type="scientific">candidate division KSB3 bacterium</name>
    <dbReference type="NCBI Taxonomy" id="2044937"/>
    <lineage>
        <taxon>Bacteria</taxon>
        <taxon>candidate division KSB3</taxon>
    </lineage>
</organism>
<dbReference type="Proteomes" id="UP000229740">
    <property type="component" value="Unassembled WGS sequence"/>
</dbReference>
<dbReference type="GO" id="GO:0016757">
    <property type="term" value="F:glycosyltransferase activity"/>
    <property type="evidence" value="ECO:0007669"/>
    <property type="project" value="UniProtKB-KW"/>
</dbReference>
<sequence>MMCLIEISLSTLSDHNFIFTDGNAAARNTHFYNAISDLDKPPWDVLNASYWNDFPDGKRKRCSEVLIYPMIHQKNIIKLHCCSRKTKQYLSQFRVPVEISEELFFGKCSSNVTSSFEDDIPF</sequence>
<dbReference type="InterPro" id="IPR029494">
    <property type="entry name" value="DarT"/>
</dbReference>
<evidence type="ECO:0000313" key="8">
    <source>
        <dbReference type="EMBL" id="PID55817.1"/>
    </source>
</evidence>
<dbReference type="GO" id="GO:0016779">
    <property type="term" value="F:nucleotidyltransferase activity"/>
    <property type="evidence" value="ECO:0007669"/>
    <property type="project" value="UniProtKB-KW"/>
</dbReference>
<dbReference type="AlphaFoldDB" id="A0A2G6E1H5"/>
<evidence type="ECO:0000256" key="5">
    <source>
        <dbReference type="ARBA" id="ARBA00023125"/>
    </source>
</evidence>
<evidence type="ECO:0000313" key="9">
    <source>
        <dbReference type="Proteomes" id="UP000229740"/>
    </source>
</evidence>
<dbReference type="PROSITE" id="PS52018">
    <property type="entry name" value="DART"/>
    <property type="match status" value="1"/>
</dbReference>
<evidence type="ECO:0000256" key="3">
    <source>
        <dbReference type="ARBA" id="ARBA00022679"/>
    </source>
</evidence>
<comment type="caution">
    <text evidence="6">Lacks conserved residue(s) required for the propagation of feature annotation.</text>
</comment>
<evidence type="ECO:0000256" key="1">
    <source>
        <dbReference type="ARBA" id="ARBA00022649"/>
    </source>
</evidence>
<comment type="similarity">
    <text evidence="6">Belongs to the DarT ADP-ribosyltransferase family.</text>
</comment>
<keyword evidence="3" id="KW-0808">Transferase</keyword>
<dbReference type="Pfam" id="PF14487">
    <property type="entry name" value="DarT"/>
    <property type="match status" value="1"/>
</dbReference>
<reference evidence="8 9" key="1">
    <citation type="submission" date="2017-10" db="EMBL/GenBank/DDBJ databases">
        <title>Novel microbial diversity and functional potential in the marine mammal oral microbiome.</title>
        <authorList>
            <person name="Dudek N.K."/>
            <person name="Sun C.L."/>
            <person name="Burstein D."/>
            <person name="Kantor R.S."/>
            <person name="Aliaga Goltsman D.S."/>
            <person name="Bik E.M."/>
            <person name="Thomas B.C."/>
            <person name="Banfield J.F."/>
            <person name="Relman D.A."/>
        </authorList>
    </citation>
    <scope>NUCLEOTIDE SEQUENCE [LARGE SCALE GENOMIC DNA]</scope>
    <source>
        <strain evidence="8">DOLZORAL124_49_17</strain>
    </source>
</reference>